<gene>
    <name evidence="2" type="ORF">HDK90DRAFT_163648</name>
</gene>
<feature type="chain" id="PRO_5045201141" description="Secreted protein" evidence="1">
    <location>
        <begin position="19"/>
        <end position="88"/>
    </location>
</feature>
<feature type="signal peptide" evidence="1">
    <location>
        <begin position="1"/>
        <end position="18"/>
    </location>
</feature>
<accession>A0ABR1Z0T9</accession>
<name>A0ABR1Z0T9_9PEZI</name>
<evidence type="ECO:0008006" key="4">
    <source>
        <dbReference type="Google" id="ProtNLM"/>
    </source>
</evidence>
<dbReference type="EMBL" id="JBBWRZ010000002">
    <property type="protein sequence ID" value="KAK8244579.1"/>
    <property type="molecule type" value="Genomic_DNA"/>
</dbReference>
<proteinExistence type="predicted"/>
<comment type="caution">
    <text evidence="2">The sequence shown here is derived from an EMBL/GenBank/DDBJ whole genome shotgun (WGS) entry which is preliminary data.</text>
</comment>
<evidence type="ECO:0000313" key="2">
    <source>
        <dbReference type="EMBL" id="KAK8244579.1"/>
    </source>
</evidence>
<dbReference type="Proteomes" id="UP001492380">
    <property type="component" value="Unassembled WGS sequence"/>
</dbReference>
<evidence type="ECO:0000313" key="3">
    <source>
        <dbReference type="Proteomes" id="UP001492380"/>
    </source>
</evidence>
<keyword evidence="1" id="KW-0732">Signal</keyword>
<keyword evidence="3" id="KW-1185">Reference proteome</keyword>
<organism evidence="2 3">
    <name type="scientific">Phyllosticta capitalensis</name>
    <dbReference type="NCBI Taxonomy" id="121624"/>
    <lineage>
        <taxon>Eukaryota</taxon>
        <taxon>Fungi</taxon>
        <taxon>Dikarya</taxon>
        <taxon>Ascomycota</taxon>
        <taxon>Pezizomycotina</taxon>
        <taxon>Dothideomycetes</taxon>
        <taxon>Dothideomycetes incertae sedis</taxon>
        <taxon>Botryosphaeriales</taxon>
        <taxon>Phyllostictaceae</taxon>
        <taxon>Phyllosticta</taxon>
    </lineage>
</organism>
<evidence type="ECO:0000256" key="1">
    <source>
        <dbReference type="SAM" id="SignalP"/>
    </source>
</evidence>
<reference evidence="2 3" key="1">
    <citation type="submission" date="2024-04" db="EMBL/GenBank/DDBJ databases">
        <title>Phyllosticta paracitricarpa is synonymous to the EU quarantine fungus P. citricarpa based on phylogenomic analyses.</title>
        <authorList>
            <consortium name="Lawrence Berkeley National Laboratory"/>
            <person name="Van Ingen-Buijs V.A."/>
            <person name="Van Westerhoven A.C."/>
            <person name="Haridas S."/>
            <person name="Skiadas P."/>
            <person name="Martin F."/>
            <person name="Groenewald J.Z."/>
            <person name="Crous P.W."/>
            <person name="Seidl M.F."/>
        </authorList>
    </citation>
    <scope>NUCLEOTIDE SEQUENCE [LARGE SCALE GENOMIC DNA]</scope>
    <source>
        <strain evidence="2 3">CBS 123374</strain>
    </source>
</reference>
<sequence>MLLRYYAAWSSLLSVVQWWCCTKLLHSPILSCLPACLPVRTPSNIQKKKKPNSLRKGVSVSVLASSRLSSLALAVLQSPRRHHTTTAA</sequence>
<protein>
    <recommendedName>
        <fullName evidence="4">Secreted protein</fullName>
    </recommendedName>
</protein>